<dbReference type="EMBL" id="WTXG01000039">
    <property type="protein sequence ID" value="KAI0297289.1"/>
    <property type="molecule type" value="Genomic_DNA"/>
</dbReference>
<sequence length="422" mass="47642">MSGEPDPGVIIILPRSLLDTDLYKARIFTMQQAVLHHFPDTQSTYKFTHRDAGVYFTRQSYEQFVTAISQFSSLSLTPEERTWLQNTCPYFKPDYLDYLSTYRFKPSQVQVSFVPRGLDSDEGRIEIEASGPWTEAILWEVPLMATLSEIYYTTANKDWTDVAQAELAYGKGVKLLEAGCTFSEFGTRRRRSYHTQDVVVAGLVRAQEDHPGKGKLVGTSNVHFARIHGINPVGTIAHEWFMGVAAVRGYEHANGIALDLWEEVYPNSLLIALTDTFSTKAFFQDFAVNVERARRWLGLRQDSGDPFAFAPQAREAYERLAIDYREKTIIYSDSLDLDKVIALKKQCEDIGFIPAFGIGTFFTNDFRSWSSKGKEKSKALNIVIKLASIDGLSCVKISDDLMKNTGDRETVLKVKAIFGLPK</sequence>
<dbReference type="InterPro" id="IPR007229">
    <property type="entry name" value="Nic_PRibTrfase-Fam"/>
</dbReference>
<reference evidence="11" key="1">
    <citation type="journal article" date="2022" name="New Phytol.">
        <title>Evolutionary transition to the ectomycorrhizal habit in the genomes of a hyperdiverse lineage of mushroom-forming fungi.</title>
        <authorList>
            <person name="Looney B."/>
            <person name="Miyauchi S."/>
            <person name="Morin E."/>
            <person name="Drula E."/>
            <person name="Courty P.E."/>
            <person name="Kohler A."/>
            <person name="Kuo A."/>
            <person name="LaButti K."/>
            <person name="Pangilinan J."/>
            <person name="Lipzen A."/>
            <person name="Riley R."/>
            <person name="Andreopoulos W."/>
            <person name="He G."/>
            <person name="Johnson J."/>
            <person name="Nolan M."/>
            <person name="Tritt A."/>
            <person name="Barry K.W."/>
            <person name="Grigoriev I.V."/>
            <person name="Nagy L.G."/>
            <person name="Hibbett D."/>
            <person name="Henrissat B."/>
            <person name="Matheny P.B."/>
            <person name="Labbe J."/>
            <person name="Martin F.M."/>
        </authorList>
    </citation>
    <scope>NUCLEOTIDE SEQUENCE</scope>
    <source>
        <strain evidence="11">BPL690</strain>
    </source>
</reference>
<dbReference type="Pfam" id="PF04095">
    <property type="entry name" value="NAPRTase"/>
    <property type="match status" value="1"/>
</dbReference>
<proteinExistence type="inferred from homology"/>
<dbReference type="InterPro" id="IPR036068">
    <property type="entry name" value="Nicotinate_pribotase-like_C"/>
</dbReference>
<evidence type="ECO:0000256" key="3">
    <source>
        <dbReference type="ARBA" id="ARBA00013236"/>
    </source>
</evidence>
<dbReference type="InterPro" id="IPR006406">
    <property type="entry name" value="Nic_PRibTrfase"/>
</dbReference>
<comment type="similarity">
    <text evidence="2 8">Belongs to the NAPRTase family.</text>
</comment>
<keyword evidence="11" id="KW-0808">Transferase</keyword>
<keyword evidence="4" id="KW-0597">Phosphoprotein</keyword>
<dbReference type="SUPFAM" id="SSF54675">
    <property type="entry name" value="Nicotinate/Quinolinate PRTase N-terminal domain-like"/>
    <property type="match status" value="1"/>
</dbReference>
<feature type="domain" description="Nicotinate phosphoribosyltransferase N-terminal" evidence="10">
    <location>
        <begin position="18"/>
        <end position="148"/>
    </location>
</feature>
<dbReference type="InterPro" id="IPR040727">
    <property type="entry name" value="NAPRTase_N"/>
</dbReference>
<organism evidence="11 12">
    <name type="scientific">Multifurca ochricompacta</name>
    <dbReference type="NCBI Taxonomy" id="376703"/>
    <lineage>
        <taxon>Eukaryota</taxon>
        <taxon>Fungi</taxon>
        <taxon>Dikarya</taxon>
        <taxon>Basidiomycota</taxon>
        <taxon>Agaricomycotina</taxon>
        <taxon>Agaricomycetes</taxon>
        <taxon>Russulales</taxon>
        <taxon>Russulaceae</taxon>
        <taxon>Multifurca</taxon>
    </lineage>
</organism>
<evidence type="ECO:0000256" key="5">
    <source>
        <dbReference type="ARBA" id="ARBA00022598"/>
    </source>
</evidence>
<feature type="domain" description="Nicotinate/nicotinamide phosphoribosyltransferase" evidence="9">
    <location>
        <begin position="181"/>
        <end position="421"/>
    </location>
</feature>
<gene>
    <name evidence="11" type="ORF">B0F90DRAFT_1872367</name>
</gene>
<dbReference type="NCBIfam" id="TIGR01514">
    <property type="entry name" value="NAPRTase"/>
    <property type="match status" value="1"/>
</dbReference>
<keyword evidence="5 8" id="KW-0436">Ligase</keyword>
<dbReference type="PANTHER" id="PTHR11098:SF1">
    <property type="entry name" value="NICOTINATE PHOSPHORIBOSYLTRANSFERASE"/>
    <property type="match status" value="1"/>
</dbReference>
<comment type="caution">
    <text evidence="11">The sequence shown here is derived from an EMBL/GenBank/DDBJ whole genome shotgun (WGS) entry which is preliminary data.</text>
</comment>
<protein>
    <recommendedName>
        <fullName evidence="3 8">Nicotinate phosphoribosyltransferase</fullName>
        <ecNumber evidence="3 8">6.3.4.21</ecNumber>
    </recommendedName>
</protein>
<dbReference type="GO" id="GO:0004516">
    <property type="term" value="F:nicotinate phosphoribosyltransferase activity"/>
    <property type="evidence" value="ECO:0007669"/>
    <property type="project" value="UniProtKB-UniRule"/>
</dbReference>
<keyword evidence="12" id="KW-1185">Reference proteome</keyword>
<keyword evidence="11" id="KW-0328">Glycosyltransferase</keyword>
<evidence type="ECO:0000256" key="2">
    <source>
        <dbReference type="ARBA" id="ARBA00010897"/>
    </source>
</evidence>
<evidence type="ECO:0000259" key="9">
    <source>
        <dbReference type="Pfam" id="PF04095"/>
    </source>
</evidence>
<dbReference type="HAMAP" id="MF_00570">
    <property type="entry name" value="NAPRTase"/>
    <property type="match status" value="1"/>
</dbReference>
<evidence type="ECO:0000313" key="11">
    <source>
        <dbReference type="EMBL" id="KAI0297289.1"/>
    </source>
</evidence>
<evidence type="ECO:0000256" key="8">
    <source>
        <dbReference type="RuleBase" id="RU003838"/>
    </source>
</evidence>
<comment type="pathway">
    <text evidence="1 8">Cofactor biosynthesis; NAD(+) biosynthesis; nicotinate D-ribonucleotide from nicotinate: step 1/1.</text>
</comment>
<dbReference type="SUPFAM" id="SSF51690">
    <property type="entry name" value="Nicotinate/Quinolinate PRTase C-terminal domain-like"/>
    <property type="match status" value="1"/>
</dbReference>
<dbReference type="Pfam" id="PF17767">
    <property type="entry name" value="NAPRTase_N"/>
    <property type="match status" value="1"/>
</dbReference>
<comment type="PTM">
    <text evidence="8">Transiently phosphorylated on a His residue during the reaction cycle. Phosphorylation strongly increases the affinity for substrates and increases the rate of nicotinate D-ribonucleotide production. Dephosphorylation regenerates the low-affinity form of the enzyme, leading to product release.</text>
</comment>
<name>A0AAD4QKJ3_9AGAM</name>
<dbReference type="PANTHER" id="PTHR11098">
    <property type="entry name" value="NICOTINATE PHOSPHORIBOSYLTRANSFERASE"/>
    <property type="match status" value="1"/>
</dbReference>
<comment type="function">
    <text evidence="8">Catalyzes the synthesis of beta-nicotinate D-ribonucleotide from nicotinate and 5-phospho-D-ribose 1-phosphate at the expense of ATP.</text>
</comment>
<dbReference type="Proteomes" id="UP001203297">
    <property type="component" value="Unassembled WGS sequence"/>
</dbReference>
<dbReference type="EC" id="6.3.4.21" evidence="3 8"/>
<evidence type="ECO:0000256" key="6">
    <source>
        <dbReference type="ARBA" id="ARBA00022642"/>
    </source>
</evidence>
<evidence type="ECO:0000313" key="12">
    <source>
        <dbReference type="Proteomes" id="UP001203297"/>
    </source>
</evidence>
<dbReference type="GO" id="GO:0034355">
    <property type="term" value="P:NAD+ biosynthetic process via the salvage pathway"/>
    <property type="evidence" value="ECO:0007669"/>
    <property type="project" value="TreeGrafter"/>
</dbReference>
<evidence type="ECO:0000259" key="10">
    <source>
        <dbReference type="Pfam" id="PF17767"/>
    </source>
</evidence>
<dbReference type="InterPro" id="IPR041525">
    <property type="entry name" value="N/Namide_PRibTrfase"/>
</dbReference>
<evidence type="ECO:0000256" key="7">
    <source>
        <dbReference type="ARBA" id="ARBA00048668"/>
    </source>
</evidence>
<evidence type="ECO:0000256" key="1">
    <source>
        <dbReference type="ARBA" id="ARBA00004952"/>
    </source>
</evidence>
<dbReference type="PIRSF" id="PIRSF000484">
    <property type="entry name" value="NAPRT"/>
    <property type="match status" value="1"/>
</dbReference>
<dbReference type="AlphaFoldDB" id="A0AAD4QKJ3"/>
<evidence type="ECO:0000256" key="4">
    <source>
        <dbReference type="ARBA" id="ARBA00022553"/>
    </source>
</evidence>
<keyword evidence="6 8" id="KW-0662">Pyridine nucleotide biosynthesis</keyword>
<accession>A0AAD4QKJ3</accession>
<dbReference type="Gene3D" id="3.20.140.10">
    <property type="entry name" value="nicotinate phosphoribosyltransferase"/>
    <property type="match status" value="1"/>
</dbReference>
<dbReference type="NCBIfam" id="NF003704">
    <property type="entry name" value="PRK05321.1"/>
    <property type="match status" value="1"/>
</dbReference>
<dbReference type="GO" id="GO:0005829">
    <property type="term" value="C:cytosol"/>
    <property type="evidence" value="ECO:0007669"/>
    <property type="project" value="TreeGrafter"/>
</dbReference>
<dbReference type="GO" id="GO:0016757">
    <property type="term" value="F:glycosyltransferase activity"/>
    <property type="evidence" value="ECO:0007669"/>
    <property type="project" value="UniProtKB-KW"/>
</dbReference>
<comment type="catalytic activity">
    <reaction evidence="7 8">
        <text>5-phospho-alpha-D-ribose 1-diphosphate + nicotinate + ATP + H2O = nicotinate beta-D-ribonucleotide + ADP + phosphate + diphosphate</text>
        <dbReference type="Rhea" id="RHEA:36163"/>
        <dbReference type="ChEBI" id="CHEBI:15377"/>
        <dbReference type="ChEBI" id="CHEBI:30616"/>
        <dbReference type="ChEBI" id="CHEBI:32544"/>
        <dbReference type="ChEBI" id="CHEBI:33019"/>
        <dbReference type="ChEBI" id="CHEBI:43474"/>
        <dbReference type="ChEBI" id="CHEBI:57502"/>
        <dbReference type="ChEBI" id="CHEBI:58017"/>
        <dbReference type="ChEBI" id="CHEBI:456216"/>
        <dbReference type="EC" id="6.3.4.21"/>
    </reaction>
</comment>